<dbReference type="Proteomes" id="UP000594029">
    <property type="component" value="Segment"/>
</dbReference>
<proteinExistence type="predicted"/>
<evidence type="ECO:0000256" key="1">
    <source>
        <dbReference type="SAM" id="Phobius"/>
    </source>
</evidence>
<organism evidence="2 3">
    <name type="scientific">Bacillus phage Kirov</name>
    <dbReference type="NCBI Taxonomy" id="2783539"/>
    <lineage>
        <taxon>Viruses</taxon>
        <taxon>Duplodnaviria</taxon>
        <taxon>Heunggongvirae</taxon>
        <taxon>Uroviricota</taxon>
        <taxon>Caudoviricetes</taxon>
        <taxon>Andregratiavirinae</taxon>
        <taxon>Kirovvirus</taxon>
        <taxon>Kirovvirus kirov</taxon>
    </lineage>
</organism>
<keyword evidence="1" id="KW-0472">Membrane</keyword>
<name>A0A7U3NJX0_9CAUD</name>
<keyword evidence="1" id="KW-1133">Transmembrane helix</keyword>
<protein>
    <submittedName>
        <fullName evidence="2">Zn-ribbon domain containing protein</fullName>
    </submittedName>
</protein>
<evidence type="ECO:0000313" key="2">
    <source>
        <dbReference type="EMBL" id="QOV08343.1"/>
    </source>
</evidence>
<dbReference type="EMBL" id="MW084976">
    <property type="protein sequence ID" value="QOV08343.1"/>
    <property type="molecule type" value="Genomic_DNA"/>
</dbReference>
<accession>A0A7U3NJX0</accession>
<keyword evidence="1" id="KW-0812">Transmembrane</keyword>
<feature type="transmembrane region" description="Helical" evidence="1">
    <location>
        <begin position="29"/>
        <end position="48"/>
    </location>
</feature>
<evidence type="ECO:0000313" key="3">
    <source>
        <dbReference type="Proteomes" id="UP000594029"/>
    </source>
</evidence>
<reference evidence="2 3" key="1">
    <citation type="submission" date="2020-10" db="EMBL/GenBank/DDBJ databases">
        <authorList>
            <person name="Kazantseva O.A."/>
            <person name="Piligrimova E.G."/>
            <person name="Shadrin A.M."/>
        </authorList>
    </citation>
    <scope>NUCLEOTIDE SEQUENCE [LARGE SCALE GENOMIC DNA]</scope>
</reference>
<keyword evidence="3" id="KW-1185">Reference proteome</keyword>
<sequence length="52" mass="6188">MKKQRWRFTKVCEFCTGCGKQMDARDAYAMRYGFCGVSCGYITFGMSWRDFY</sequence>
<gene>
    <name evidence="2" type="ORF">Kirov_144</name>
</gene>